<dbReference type="Proteomes" id="UP000196573">
    <property type="component" value="Unassembled WGS sequence"/>
</dbReference>
<accession>A0A1X7AK98</accession>
<keyword evidence="7" id="KW-1185">Reference proteome</keyword>
<organism evidence="6 7">
    <name type="scientific">Parendozoicomonas haliclonae</name>
    <dbReference type="NCBI Taxonomy" id="1960125"/>
    <lineage>
        <taxon>Bacteria</taxon>
        <taxon>Pseudomonadati</taxon>
        <taxon>Pseudomonadota</taxon>
        <taxon>Gammaproteobacteria</taxon>
        <taxon>Oceanospirillales</taxon>
        <taxon>Endozoicomonadaceae</taxon>
        <taxon>Parendozoicomonas</taxon>
    </lineage>
</organism>
<evidence type="ECO:0000313" key="7">
    <source>
        <dbReference type="Proteomes" id="UP000196573"/>
    </source>
</evidence>
<comment type="function">
    <text evidence="4">Required for resistance to DNA-damaging agents.</text>
</comment>
<evidence type="ECO:0000259" key="5">
    <source>
        <dbReference type="Pfam" id="PF00582"/>
    </source>
</evidence>
<dbReference type="Pfam" id="PF00582">
    <property type="entry name" value="Usp"/>
    <property type="match status" value="1"/>
</dbReference>
<dbReference type="Gene3D" id="3.40.50.12370">
    <property type="match status" value="1"/>
</dbReference>
<evidence type="ECO:0000256" key="1">
    <source>
        <dbReference type="ARBA" id="ARBA00004496"/>
    </source>
</evidence>
<reference evidence="6 7" key="1">
    <citation type="submission" date="2017-03" db="EMBL/GenBank/DDBJ databases">
        <authorList>
            <person name="Afonso C.L."/>
            <person name="Miller P.J."/>
            <person name="Scott M.A."/>
            <person name="Spackman E."/>
            <person name="Goraichik I."/>
            <person name="Dimitrov K.M."/>
            <person name="Suarez D.L."/>
            <person name="Swayne D.E."/>
        </authorList>
    </citation>
    <scope>NUCLEOTIDE SEQUENCE [LARGE SCALE GENOMIC DNA]</scope>
    <source>
        <strain evidence="6">SB41UT1</strain>
    </source>
</reference>
<proteinExistence type="inferred from homology"/>
<dbReference type="OrthoDB" id="239260at2"/>
<evidence type="ECO:0000256" key="4">
    <source>
        <dbReference type="ARBA" id="ARBA00037131"/>
    </source>
</evidence>
<name>A0A1X7AK98_9GAMM</name>
<comment type="similarity">
    <text evidence="2">Belongs to the universal stress protein A family.</text>
</comment>
<feature type="domain" description="UspA" evidence="5">
    <location>
        <begin position="160"/>
        <end position="270"/>
    </location>
</feature>
<evidence type="ECO:0000256" key="3">
    <source>
        <dbReference type="ARBA" id="ARBA00022490"/>
    </source>
</evidence>
<dbReference type="InterPro" id="IPR006016">
    <property type="entry name" value="UspA"/>
</dbReference>
<dbReference type="GO" id="GO:0005737">
    <property type="term" value="C:cytoplasm"/>
    <property type="evidence" value="ECO:0007669"/>
    <property type="project" value="UniProtKB-SubCell"/>
</dbReference>
<dbReference type="PANTHER" id="PTHR47892:SF1">
    <property type="entry name" value="UNIVERSAL STRESS PROTEIN E"/>
    <property type="match status" value="1"/>
</dbReference>
<keyword evidence="3" id="KW-0963">Cytoplasm</keyword>
<evidence type="ECO:0000313" key="6">
    <source>
        <dbReference type="EMBL" id="SMA47710.1"/>
    </source>
</evidence>
<dbReference type="AlphaFoldDB" id="A0A1X7AK98"/>
<dbReference type="SUPFAM" id="SSF52402">
    <property type="entry name" value="Adenine nucleotide alpha hydrolases-like"/>
    <property type="match status" value="2"/>
</dbReference>
<dbReference type="RefSeq" id="WP_087110372.1">
    <property type="nucleotide sequence ID" value="NZ_CBCSCN010000003.1"/>
</dbReference>
<gene>
    <name evidence="6" type="ORF">EHSB41UT_02517</name>
</gene>
<comment type="subcellular location">
    <subcellularLocation>
        <location evidence="1">Cytoplasm</location>
    </subcellularLocation>
</comment>
<sequence>MRSLTRILAIVDTRKEISIALNRARMIAKATGVPLVALAPNPHPTEQTKAALEAMLKPLRDEGLDVTGSEQWHGGVIETIIHVRQVERCSLVIKQPKKEHGLKTLISRPEDWNLLRQCRVPILLVRNDTSWMKGRILAAIDACPKDSDHAILNDVILEHAAAIANFTESELHMGSAYPGLMLTGEDTEADARNRYQDNCEKLAEQYEVPTDNIHVKEGPAETFIPELSKEVDASLVVMGTVANTSLKGALLGNTAEQILGMIHTDVLALRPRDLMDPLEKVLGKN</sequence>
<evidence type="ECO:0000256" key="2">
    <source>
        <dbReference type="ARBA" id="ARBA00008791"/>
    </source>
</evidence>
<protein>
    <recommendedName>
        <fullName evidence="5">UspA domain-containing protein</fullName>
    </recommendedName>
</protein>
<dbReference type="EMBL" id="FWPT01000005">
    <property type="protein sequence ID" value="SMA47710.1"/>
    <property type="molecule type" value="Genomic_DNA"/>
</dbReference>
<dbReference type="PANTHER" id="PTHR47892">
    <property type="entry name" value="UNIVERSAL STRESS PROTEIN E"/>
    <property type="match status" value="1"/>
</dbReference>